<gene>
    <name evidence="6" type="ORF">DES35_10436</name>
</gene>
<organism evidence="6 7">
    <name type="scientific">Schleiferia thermophila</name>
    <dbReference type="NCBI Taxonomy" id="884107"/>
    <lineage>
        <taxon>Bacteria</taxon>
        <taxon>Pseudomonadati</taxon>
        <taxon>Bacteroidota</taxon>
        <taxon>Flavobacteriia</taxon>
        <taxon>Flavobacteriales</taxon>
        <taxon>Schleiferiaceae</taxon>
        <taxon>Schleiferia</taxon>
    </lineage>
</organism>
<dbReference type="AlphaFoldDB" id="A0A369A2J0"/>
<feature type="domain" description="CCDC81-like prokaryotic HU" evidence="5">
    <location>
        <begin position="59"/>
        <end position="128"/>
    </location>
</feature>
<protein>
    <submittedName>
        <fullName evidence="6">Sporulation related protein</fullName>
    </submittedName>
</protein>
<comment type="caution">
    <text evidence="6">The sequence shown here is derived from an EMBL/GenBank/DDBJ whole genome shotgun (WGS) entry which is preliminary data.</text>
</comment>
<proteinExistence type="predicted"/>
<evidence type="ECO:0000256" key="1">
    <source>
        <dbReference type="SAM" id="MobiDB-lite"/>
    </source>
</evidence>
<dbReference type="InterPro" id="IPR007730">
    <property type="entry name" value="SPOR-like_dom"/>
</dbReference>
<evidence type="ECO:0000256" key="2">
    <source>
        <dbReference type="SAM" id="Phobius"/>
    </source>
</evidence>
<dbReference type="Proteomes" id="UP000253517">
    <property type="component" value="Unassembled WGS sequence"/>
</dbReference>
<evidence type="ECO:0000313" key="6">
    <source>
        <dbReference type="EMBL" id="RCX02277.1"/>
    </source>
</evidence>
<evidence type="ECO:0000259" key="5">
    <source>
        <dbReference type="Pfam" id="PF18175"/>
    </source>
</evidence>
<evidence type="ECO:0000313" key="7">
    <source>
        <dbReference type="Proteomes" id="UP000253517"/>
    </source>
</evidence>
<feature type="region of interest" description="Disordered" evidence="1">
    <location>
        <begin position="242"/>
        <end position="265"/>
    </location>
</feature>
<evidence type="ECO:0000259" key="4">
    <source>
        <dbReference type="Pfam" id="PF18174"/>
    </source>
</evidence>
<reference evidence="6 7" key="1">
    <citation type="submission" date="2018-07" db="EMBL/GenBank/DDBJ databases">
        <title>Genomic Encyclopedia of Type Strains, Phase IV (KMG-IV): sequencing the most valuable type-strain genomes for metagenomic binning, comparative biology and taxonomic classification.</title>
        <authorList>
            <person name="Goeker M."/>
        </authorList>
    </citation>
    <scope>NUCLEOTIDE SEQUENCE [LARGE SCALE GENOMIC DNA]</scope>
    <source>
        <strain evidence="6 7">DSM 21410</strain>
    </source>
</reference>
<keyword evidence="2" id="KW-0472">Membrane</keyword>
<keyword evidence="2" id="KW-0812">Transmembrane</keyword>
<accession>A0A369A2J0</accession>
<keyword evidence="7" id="KW-1185">Reference proteome</keyword>
<dbReference type="Pfam" id="PF18174">
    <property type="entry name" value="HU-CCDC81_bac_1"/>
    <property type="match status" value="1"/>
</dbReference>
<keyword evidence="2" id="KW-1133">Transmembrane helix</keyword>
<dbReference type="InterPro" id="IPR041268">
    <property type="entry name" value="HU-CCDC81_bac_2"/>
</dbReference>
<feature type="domain" description="CCDC81-like prokaryotic HU" evidence="4">
    <location>
        <begin position="2"/>
        <end position="58"/>
    </location>
</feature>
<feature type="domain" description="SPOR" evidence="3">
    <location>
        <begin position="299"/>
        <end position="364"/>
    </location>
</feature>
<dbReference type="RefSeq" id="WP_114366388.1">
    <property type="nucleotide sequence ID" value="NZ_BHZF01000006.1"/>
</dbReference>
<name>A0A369A2J0_9FLAO</name>
<sequence>MTINQHIIQLLYSYDCVIIPGFGGFVSKYFPAEIQEGTYMFRPPSKRISFNARLKENDGLLAHYISRKEGVSYQEAMQMIEISVRSWQRIIESGNKVTLEGIGKLYSDAEGNLQFSPALEANFLTSSYGLGMFRSPAITEESIVAQTIRKQAQIEGSVAESRNATVLLTNFYSAMKVAAVLLVVFTVVYIAYENSHYLSKNSTDSFSYIGFVPAHDSLNQGPPDPGEIKSEFEQDIDRKVLEKSSKSDSTSDSELQPEIPGAADEFKTNTLHTQKTEPSNVMEATHPTGEKMHTLLKKVKISAGIFGHIQNAQRRQSELSSHQFSAVIEPAGSMHRVVIYCTKEESDSVLAKVRETVVSDAFVVR</sequence>
<dbReference type="InterPro" id="IPR040495">
    <property type="entry name" value="HU-CCDC81_bac_1"/>
</dbReference>
<dbReference type="Pfam" id="PF18175">
    <property type="entry name" value="HU-CCDC81_bac_2"/>
    <property type="match status" value="1"/>
</dbReference>
<dbReference type="EMBL" id="QPJS01000004">
    <property type="protein sequence ID" value="RCX02277.1"/>
    <property type="molecule type" value="Genomic_DNA"/>
</dbReference>
<dbReference type="InterPro" id="IPR036680">
    <property type="entry name" value="SPOR-like_sf"/>
</dbReference>
<evidence type="ECO:0000259" key="3">
    <source>
        <dbReference type="Pfam" id="PF05036"/>
    </source>
</evidence>
<dbReference type="Pfam" id="PF05036">
    <property type="entry name" value="SPOR"/>
    <property type="match status" value="1"/>
</dbReference>
<dbReference type="GO" id="GO:0042834">
    <property type="term" value="F:peptidoglycan binding"/>
    <property type="evidence" value="ECO:0007669"/>
    <property type="project" value="InterPro"/>
</dbReference>
<feature type="transmembrane region" description="Helical" evidence="2">
    <location>
        <begin position="171"/>
        <end position="192"/>
    </location>
</feature>
<dbReference type="SUPFAM" id="SSF110997">
    <property type="entry name" value="Sporulation related repeat"/>
    <property type="match status" value="1"/>
</dbReference>